<dbReference type="OrthoDB" id="9797506at2"/>
<evidence type="ECO:0000313" key="3">
    <source>
        <dbReference type="Proteomes" id="UP000199236"/>
    </source>
</evidence>
<dbReference type="InterPro" id="IPR036610">
    <property type="entry name" value="PEBP-like_sf"/>
</dbReference>
<dbReference type="AlphaFoldDB" id="A0A1I5A7Y6"/>
<dbReference type="SUPFAM" id="SSF49777">
    <property type="entry name" value="PEBP-like"/>
    <property type="match status" value="1"/>
</dbReference>
<dbReference type="EMBL" id="FOVR01000001">
    <property type="protein sequence ID" value="SFN58681.1"/>
    <property type="molecule type" value="Genomic_DNA"/>
</dbReference>
<dbReference type="CDD" id="cd00865">
    <property type="entry name" value="PEBP_bact_arch"/>
    <property type="match status" value="1"/>
</dbReference>
<name>A0A1I5A7Y6_9HYPH</name>
<evidence type="ECO:0000256" key="1">
    <source>
        <dbReference type="SAM" id="MobiDB-lite"/>
    </source>
</evidence>
<dbReference type="InterPro" id="IPR005247">
    <property type="entry name" value="YbhB_YbcL/LppC-like"/>
</dbReference>
<dbReference type="Proteomes" id="UP000199236">
    <property type="component" value="Unassembled WGS sequence"/>
</dbReference>
<gene>
    <name evidence="2" type="ORF">SAMN04488056_101389</name>
</gene>
<dbReference type="RefSeq" id="WP_090068285.1">
    <property type="nucleotide sequence ID" value="NZ_FOVR01000001.1"/>
</dbReference>
<keyword evidence="3" id="KW-1185">Reference proteome</keyword>
<dbReference type="NCBIfam" id="TIGR00481">
    <property type="entry name" value="YbhB/YbcL family Raf kinase inhibitor-like protein"/>
    <property type="match status" value="1"/>
</dbReference>
<feature type="region of interest" description="Disordered" evidence="1">
    <location>
        <begin position="1"/>
        <end position="31"/>
    </location>
</feature>
<dbReference type="InterPro" id="IPR008914">
    <property type="entry name" value="PEBP"/>
</dbReference>
<protein>
    <recommendedName>
        <fullName evidence="4">Phospholipid-binding protein, PBP family</fullName>
    </recommendedName>
</protein>
<dbReference type="PANTHER" id="PTHR30289">
    <property type="entry name" value="UNCHARACTERIZED PROTEIN YBCL-RELATED"/>
    <property type="match status" value="1"/>
</dbReference>
<dbReference type="Gene3D" id="3.90.280.10">
    <property type="entry name" value="PEBP-like"/>
    <property type="match status" value="1"/>
</dbReference>
<proteinExistence type="predicted"/>
<reference evidence="2 3" key="1">
    <citation type="submission" date="2016-10" db="EMBL/GenBank/DDBJ databases">
        <authorList>
            <person name="de Groot N.N."/>
        </authorList>
    </citation>
    <scope>NUCLEOTIDE SEQUENCE [LARGE SCALE GENOMIC DNA]</scope>
    <source>
        <strain evidence="2 3">CGMCC 1.9157</strain>
    </source>
</reference>
<dbReference type="PANTHER" id="PTHR30289:SF1">
    <property type="entry name" value="PEBP (PHOSPHATIDYLETHANOLAMINE-BINDING PROTEIN) FAMILY PROTEIN"/>
    <property type="match status" value="1"/>
</dbReference>
<accession>A0A1I5A7Y6</accession>
<sequence length="154" mass="16311">MQLISPDFKNGDPLPQKSVSQGLGGEDLSPTLQWSGVPAEAKSLALTCYDPDAPTGSGFWHMIITNIPVSESGEISSATLPASAKSALNDAGTENFTGAYPPPDDPAHRYIFTLHALSLDEIEPDGMTGAYVRFNIMRNQLASASITGLFKNNG</sequence>
<dbReference type="STRING" id="655353.SAMN04488056_101389"/>
<dbReference type="Pfam" id="PF01161">
    <property type="entry name" value="PBP"/>
    <property type="match status" value="1"/>
</dbReference>
<evidence type="ECO:0008006" key="4">
    <source>
        <dbReference type="Google" id="ProtNLM"/>
    </source>
</evidence>
<organism evidence="2 3">
    <name type="scientific">Cohaesibacter marisflavi</name>
    <dbReference type="NCBI Taxonomy" id="655353"/>
    <lineage>
        <taxon>Bacteria</taxon>
        <taxon>Pseudomonadati</taxon>
        <taxon>Pseudomonadota</taxon>
        <taxon>Alphaproteobacteria</taxon>
        <taxon>Hyphomicrobiales</taxon>
        <taxon>Cohaesibacteraceae</taxon>
    </lineage>
</organism>
<evidence type="ECO:0000313" key="2">
    <source>
        <dbReference type="EMBL" id="SFN58681.1"/>
    </source>
</evidence>